<accession>A0ABR0BGH6</accession>
<evidence type="ECO:0000256" key="2">
    <source>
        <dbReference type="SAM" id="MobiDB-lite"/>
    </source>
</evidence>
<feature type="coiled-coil region" evidence="1">
    <location>
        <begin position="334"/>
        <end position="375"/>
    </location>
</feature>
<evidence type="ECO:0000313" key="3">
    <source>
        <dbReference type="EMBL" id="KAK4076833.1"/>
    </source>
</evidence>
<proteinExistence type="predicted"/>
<sequence>MSQSDIIQAILSRRSAPQWKHRGQNAPGRLSQTGLKKASGSGMMSRPVDNGPPSSSKDFAAAQPTTRQAPFPYTNAHVTGDTWATDNGEFISLQARISSLEELVMLQDGQIKETQRIANELLQSRDDEKPQVQEAWNCIKQLVEAYPLPGQDTVDPNLTFPPLSGAPRWTVLTLRKMVVVDVNRPEPTNPKADTRRVAKLTASYVLGDLMSFRPLQYEPARHHEQTTGLVVEPIKVRLVNTGKEGYSWLFRPEVAHLFQKNFSQHGDSAFKELCAGIGVSFEAAPSSPTSHVGISKWGENALCTSRQQEVHSIDAAPSDEATRLDKEMTPLQNIRQLEEQLSVAEASKRVLEDELTATRADCQRLTEERREMVERVIAGEILLSKCMYVLASMPTSILELRDEIRDVIERDGFGTS</sequence>
<feature type="region of interest" description="Disordered" evidence="2">
    <location>
        <begin position="11"/>
        <end position="63"/>
    </location>
</feature>
<name>A0ABR0BGH6_PURLI</name>
<organism evidence="3 4">
    <name type="scientific">Purpureocillium lilacinum</name>
    <name type="common">Paecilomyces lilacinus</name>
    <dbReference type="NCBI Taxonomy" id="33203"/>
    <lineage>
        <taxon>Eukaryota</taxon>
        <taxon>Fungi</taxon>
        <taxon>Dikarya</taxon>
        <taxon>Ascomycota</taxon>
        <taxon>Pezizomycotina</taxon>
        <taxon>Sordariomycetes</taxon>
        <taxon>Hypocreomycetidae</taxon>
        <taxon>Hypocreales</taxon>
        <taxon>Ophiocordycipitaceae</taxon>
        <taxon>Purpureocillium</taxon>
    </lineage>
</organism>
<dbReference type="Proteomes" id="UP001287286">
    <property type="component" value="Unassembled WGS sequence"/>
</dbReference>
<evidence type="ECO:0000256" key="1">
    <source>
        <dbReference type="SAM" id="Coils"/>
    </source>
</evidence>
<reference evidence="3 4" key="1">
    <citation type="journal article" date="2024" name="Microbiol. Resour. Announc.">
        <title>Genome annotations for the ascomycete fungi Trichoderma harzianum, Trichoderma aggressivum, and Purpureocillium lilacinum.</title>
        <authorList>
            <person name="Beijen E.P.W."/>
            <person name="Ohm R.A."/>
        </authorList>
    </citation>
    <scope>NUCLEOTIDE SEQUENCE [LARGE SCALE GENOMIC DNA]</scope>
    <source>
        <strain evidence="3 4">CBS 150709</strain>
    </source>
</reference>
<gene>
    <name evidence="3" type="ORF">Purlil1_12566</name>
</gene>
<protein>
    <submittedName>
        <fullName evidence="3">Uncharacterized protein</fullName>
    </submittedName>
</protein>
<feature type="compositionally biased region" description="Polar residues" evidence="2">
    <location>
        <begin position="52"/>
        <end position="63"/>
    </location>
</feature>
<dbReference type="EMBL" id="JAWRVI010000113">
    <property type="protein sequence ID" value="KAK4076833.1"/>
    <property type="molecule type" value="Genomic_DNA"/>
</dbReference>
<comment type="caution">
    <text evidence="3">The sequence shown here is derived from an EMBL/GenBank/DDBJ whole genome shotgun (WGS) entry which is preliminary data.</text>
</comment>
<evidence type="ECO:0000313" key="4">
    <source>
        <dbReference type="Proteomes" id="UP001287286"/>
    </source>
</evidence>
<keyword evidence="4" id="KW-1185">Reference proteome</keyword>
<keyword evidence="1" id="KW-0175">Coiled coil</keyword>